<keyword evidence="8" id="KW-0547">Nucleotide-binding</keyword>
<keyword evidence="5" id="KW-0288">FMN</keyword>
<feature type="non-terminal residue" evidence="13">
    <location>
        <position position="159"/>
    </location>
</feature>
<feature type="domain" description="FAD synthetase" evidence="12">
    <location>
        <begin position="10"/>
        <end position="159"/>
    </location>
</feature>
<sequence>MILRLTDLPIKEKTVCTIGNFDGVHKGHKEILDKLKNIASENNLKTVVITFYPHPRKILNPQQYKCSIVNLATKVQLLKEAKIDYILVVDFDKNFYEKQPEDFLNFLKEKINCEYLVVGKDWRFGYKRSGDINLAKSLEEKLDYKVVIIEDITEENKRI</sequence>
<evidence type="ECO:0000256" key="8">
    <source>
        <dbReference type="ARBA" id="ARBA00022741"/>
    </source>
</evidence>
<dbReference type="PANTHER" id="PTHR22749:SF6">
    <property type="entry name" value="RIBOFLAVIN KINASE"/>
    <property type="match status" value="1"/>
</dbReference>
<evidence type="ECO:0000256" key="1">
    <source>
        <dbReference type="ARBA" id="ARBA00004726"/>
    </source>
</evidence>
<evidence type="ECO:0000256" key="10">
    <source>
        <dbReference type="ARBA" id="ARBA00022840"/>
    </source>
</evidence>
<dbReference type="NCBIfam" id="TIGR00125">
    <property type="entry name" value="cyt_tran_rel"/>
    <property type="match status" value="1"/>
</dbReference>
<organism evidence="13 14">
    <name type="scientific">Sulfurihydrogenibium yellowstonense SS-5</name>
    <dbReference type="NCBI Taxonomy" id="432331"/>
    <lineage>
        <taxon>Bacteria</taxon>
        <taxon>Pseudomonadati</taxon>
        <taxon>Aquificota</taxon>
        <taxon>Aquificia</taxon>
        <taxon>Aquificales</taxon>
        <taxon>Hydrogenothermaceae</taxon>
        <taxon>Sulfurihydrogenibium</taxon>
    </lineage>
</organism>
<dbReference type="PANTHER" id="PTHR22749">
    <property type="entry name" value="RIBOFLAVIN KINASE/FMN ADENYLYLTRANSFERASE"/>
    <property type="match status" value="1"/>
</dbReference>
<evidence type="ECO:0000256" key="7">
    <source>
        <dbReference type="ARBA" id="ARBA00022695"/>
    </source>
</evidence>
<dbReference type="Proteomes" id="UP000005540">
    <property type="component" value="Unassembled WGS sequence"/>
</dbReference>
<keyword evidence="10" id="KW-0067">ATP-binding</keyword>
<evidence type="ECO:0000256" key="3">
    <source>
        <dbReference type="ARBA" id="ARBA00012393"/>
    </source>
</evidence>
<dbReference type="GO" id="GO:0005524">
    <property type="term" value="F:ATP binding"/>
    <property type="evidence" value="ECO:0007669"/>
    <property type="project" value="UniProtKB-KW"/>
</dbReference>
<dbReference type="EMBL" id="ABZS01000198">
    <property type="protein sequence ID" value="EEP59881.1"/>
    <property type="molecule type" value="Genomic_DNA"/>
</dbReference>
<dbReference type="GO" id="GO:0008531">
    <property type="term" value="F:riboflavin kinase activity"/>
    <property type="evidence" value="ECO:0007669"/>
    <property type="project" value="TreeGrafter"/>
</dbReference>
<dbReference type="SUPFAM" id="SSF52374">
    <property type="entry name" value="Nucleotidylyl transferase"/>
    <property type="match status" value="1"/>
</dbReference>
<dbReference type="EC" id="2.7.7.2" evidence="3"/>
<dbReference type="Gene3D" id="3.40.50.620">
    <property type="entry name" value="HUPs"/>
    <property type="match status" value="1"/>
</dbReference>
<dbReference type="GO" id="GO:0009231">
    <property type="term" value="P:riboflavin biosynthetic process"/>
    <property type="evidence" value="ECO:0007669"/>
    <property type="project" value="InterPro"/>
</dbReference>
<dbReference type="CDD" id="cd02064">
    <property type="entry name" value="FAD_synthetase_N"/>
    <property type="match status" value="1"/>
</dbReference>
<dbReference type="InterPro" id="IPR014729">
    <property type="entry name" value="Rossmann-like_a/b/a_fold"/>
</dbReference>
<evidence type="ECO:0000256" key="6">
    <source>
        <dbReference type="ARBA" id="ARBA00022679"/>
    </source>
</evidence>
<comment type="caution">
    <text evidence="13">The sequence shown here is derived from an EMBL/GenBank/DDBJ whole genome shotgun (WGS) entry which is preliminary data.</text>
</comment>
<evidence type="ECO:0000259" key="12">
    <source>
        <dbReference type="Pfam" id="PF06574"/>
    </source>
</evidence>
<dbReference type="OrthoDB" id="9803667at2"/>
<evidence type="ECO:0000313" key="13">
    <source>
        <dbReference type="EMBL" id="EEP59881.1"/>
    </source>
</evidence>
<comment type="pathway">
    <text evidence="1">Cofactor biosynthesis; FAD biosynthesis; FAD from FMN: step 1/1.</text>
</comment>
<dbReference type="InterPro" id="IPR015864">
    <property type="entry name" value="FAD_synthase"/>
</dbReference>
<dbReference type="Pfam" id="PF06574">
    <property type="entry name" value="FAD_syn"/>
    <property type="match status" value="1"/>
</dbReference>
<reference evidence="13 14" key="1">
    <citation type="submission" date="2009-04" db="EMBL/GenBank/DDBJ databases">
        <authorList>
            <person name="Reysenbach A.-L."/>
            <person name="Heidelberg J.F."/>
            <person name="Nelson W.C."/>
        </authorList>
    </citation>
    <scope>NUCLEOTIDE SEQUENCE [LARGE SCALE GENOMIC DNA]</scope>
    <source>
        <strain evidence="13 14">SS-5</strain>
    </source>
</reference>
<dbReference type="InterPro" id="IPR023468">
    <property type="entry name" value="Riboflavin_kinase"/>
</dbReference>
<protein>
    <recommendedName>
        <fullName evidence="3">FAD synthase</fullName>
        <ecNumber evidence="3">2.7.7.2</ecNumber>
    </recommendedName>
</protein>
<evidence type="ECO:0000256" key="5">
    <source>
        <dbReference type="ARBA" id="ARBA00022643"/>
    </source>
</evidence>
<name>C4FM22_9AQUI</name>
<keyword evidence="13" id="KW-0418">Kinase</keyword>
<evidence type="ECO:0000256" key="9">
    <source>
        <dbReference type="ARBA" id="ARBA00022827"/>
    </source>
</evidence>
<keyword evidence="14" id="KW-1185">Reference proteome</keyword>
<proteinExistence type="inferred from homology"/>
<evidence type="ECO:0000313" key="14">
    <source>
        <dbReference type="Proteomes" id="UP000005540"/>
    </source>
</evidence>
<dbReference type="AlphaFoldDB" id="C4FM22"/>
<dbReference type="InterPro" id="IPR004821">
    <property type="entry name" value="Cyt_trans-like"/>
</dbReference>
<dbReference type="UniPathway" id="UPA00277">
    <property type="reaction ID" value="UER00407"/>
</dbReference>
<keyword evidence="9" id="KW-0274">FAD</keyword>
<dbReference type="RefSeq" id="WP_007548094.1">
    <property type="nucleotide sequence ID" value="NZ_ABZS01000198.1"/>
</dbReference>
<keyword evidence="7" id="KW-0548">Nucleotidyltransferase</keyword>
<dbReference type="GO" id="GO:0006747">
    <property type="term" value="P:FAD biosynthetic process"/>
    <property type="evidence" value="ECO:0007669"/>
    <property type="project" value="UniProtKB-UniPathway"/>
</dbReference>
<dbReference type="GO" id="GO:0003919">
    <property type="term" value="F:FMN adenylyltransferase activity"/>
    <property type="evidence" value="ECO:0007669"/>
    <property type="project" value="UniProtKB-EC"/>
</dbReference>
<keyword evidence="4" id="KW-0285">Flavoprotein</keyword>
<gene>
    <name evidence="13" type="ORF">SULYE_1627</name>
</gene>
<accession>C4FM22</accession>
<comment type="similarity">
    <text evidence="2">Belongs to the RibF family.</text>
</comment>
<comment type="catalytic activity">
    <reaction evidence="11">
        <text>FMN + ATP + H(+) = FAD + diphosphate</text>
        <dbReference type="Rhea" id="RHEA:17237"/>
        <dbReference type="ChEBI" id="CHEBI:15378"/>
        <dbReference type="ChEBI" id="CHEBI:30616"/>
        <dbReference type="ChEBI" id="CHEBI:33019"/>
        <dbReference type="ChEBI" id="CHEBI:57692"/>
        <dbReference type="ChEBI" id="CHEBI:58210"/>
        <dbReference type="EC" id="2.7.7.2"/>
    </reaction>
</comment>
<evidence type="ECO:0000256" key="4">
    <source>
        <dbReference type="ARBA" id="ARBA00022630"/>
    </source>
</evidence>
<dbReference type="GO" id="GO:0009398">
    <property type="term" value="P:FMN biosynthetic process"/>
    <property type="evidence" value="ECO:0007669"/>
    <property type="project" value="TreeGrafter"/>
</dbReference>
<evidence type="ECO:0000256" key="2">
    <source>
        <dbReference type="ARBA" id="ARBA00010214"/>
    </source>
</evidence>
<evidence type="ECO:0000256" key="11">
    <source>
        <dbReference type="ARBA" id="ARBA00049494"/>
    </source>
</evidence>
<keyword evidence="6" id="KW-0808">Transferase</keyword>